<dbReference type="CDD" id="cd01335">
    <property type="entry name" value="Radical_SAM"/>
    <property type="match status" value="1"/>
</dbReference>
<evidence type="ECO:0000256" key="12">
    <source>
        <dbReference type="ARBA" id="ARBA00023235"/>
    </source>
</evidence>
<dbReference type="SFLD" id="SFLDF00314">
    <property type="entry name" value="L-lysine_2_3-aminomutase_(yjeK"/>
    <property type="match status" value="1"/>
</dbReference>
<dbReference type="NCBIfam" id="TIGR03821">
    <property type="entry name" value="EFP_modif_epmB"/>
    <property type="match status" value="1"/>
</dbReference>
<evidence type="ECO:0000256" key="6">
    <source>
        <dbReference type="ARBA" id="ARBA00022485"/>
    </source>
</evidence>
<dbReference type="SFLD" id="SFLDG01070">
    <property type="entry name" value="PLP-dependent"/>
    <property type="match status" value="1"/>
</dbReference>
<accession>A0ABW9G5R2</accession>
<dbReference type="PANTHER" id="PTHR30538">
    <property type="entry name" value="LYSINE 2,3-AMINOMUTASE-RELATED"/>
    <property type="match status" value="1"/>
</dbReference>
<protein>
    <recommendedName>
        <fullName evidence="5">L-lysine 2,3-aminomutase</fullName>
    </recommendedName>
    <alternativeName>
        <fullName evidence="13">EF-P post-translational modification enzyme B</fullName>
    </alternativeName>
</protein>
<evidence type="ECO:0000256" key="10">
    <source>
        <dbReference type="ARBA" id="ARBA00023004"/>
    </source>
</evidence>
<dbReference type="Gene3D" id="3.20.20.70">
    <property type="entry name" value="Aldolase class I"/>
    <property type="match status" value="1"/>
</dbReference>
<keyword evidence="7" id="KW-0949">S-adenosyl-L-methionine</keyword>
<organism evidence="15 16">
    <name type="scientific">Celerinatantimonas yamalensis</name>
    <dbReference type="NCBI Taxonomy" id="559956"/>
    <lineage>
        <taxon>Bacteria</taxon>
        <taxon>Pseudomonadati</taxon>
        <taxon>Pseudomonadota</taxon>
        <taxon>Gammaproteobacteria</taxon>
        <taxon>Celerinatantimonadaceae</taxon>
        <taxon>Celerinatantimonas</taxon>
    </lineage>
</organism>
<dbReference type="RefSeq" id="WP_408623041.1">
    <property type="nucleotide sequence ID" value="NZ_JBEQCT010000002.1"/>
</dbReference>
<dbReference type="PANTHER" id="PTHR30538:SF1">
    <property type="entry name" value="L-LYSINE 2,3-AMINOMUTASE"/>
    <property type="match status" value="1"/>
</dbReference>
<keyword evidence="12" id="KW-0413">Isomerase</keyword>
<dbReference type="EMBL" id="JBEQCT010000002">
    <property type="protein sequence ID" value="MFM2484852.1"/>
    <property type="molecule type" value="Genomic_DNA"/>
</dbReference>
<evidence type="ECO:0000256" key="8">
    <source>
        <dbReference type="ARBA" id="ARBA00022723"/>
    </source>
</evidence>
<keyword evidence="6" id="KW-0004">4Fe-4S</keyword>
<evidence type="ECO:0000313" key="16">
    <source>
        <dbReference type="Proteomes" id="UP001629953"/>
    </source>
</evidence>
<dbReference type="InterPro" id="IPR058240">
    <property type="entry name" value="rSAM_sf"/>
</dbReference>
<name>A0ABW9G5R2_9GAMM</name>
<evidence type="ECO:0000256" key="3">
    <source>
        <dbReference type="ARBA" id="ARBA00001966"/>
    </source>
</evidence>
<keyword evidence="11" id="KW-0411">Iron-sulfur</keyword>
<evidence type="ECO:0000256" key="7">
    <source>
        <dbReference type="ARBA" id="ARBA00022691"/>
    </source>
</evidence>
<dbReference type="PIRSF" id="PIRSF004911">
    <property type="entry name" value="DUF160"/>
    <property type="match status" value="1"/>
</dbReference>
<dbReference type="PROSITE" id="PS51918">
    <property type="entry name" value="RADICAL_SAM"/>
    <property type="match status" value="1"/>
</dbReference>
<dbReference type="InterPro" id="IPR007197">
    <property type="entry name" value="rSAM"/>
</dbReference>
<evidence type="ECO:0000256" key="2">
    <source>
        <dbReference type="ARBA" id="ARBA00001933"/>
    </source>
</evidence>
<evidence type="ECO:0000256" key="5">
    <source>
        <dbReference type="ARBA" id="ARBA00022363"/>
    </source>
</evidence>
<evidence type="ECO:0000256" key="4">
    <source>
        <dbReference type="ARBA" id="ARBA00008703"/>
    </source>
</evidence>
<dbReference type="NCBIfam" id="TIGR00238">
    <property type="entry name" value="KamA family radical SAM protein"/>
    <property type="match status" value="1"/>
</dbReference>
<comment type="caution">
    <text evidence="15">The sequence shown here is derived from an EMBL/GenBank/DDBJ whole genome shotgun (WGS) entry which is preliminary data.</text>
</comment>
<evidence type="ECO:0000256" key="13">
    <source>
        <dbReference type="ARBA" id="ARBA00030756"/>
    </source>
</evidence>
<comment type="similarity">
    <text evidence="4">Belongs to the radical SAM superfamily. KamA family.</text>
</comment>
<comment type="cofactor">
    <cofactor evidence="2">
        <name>pyridoxal 5'-phosphate</name>
        <dbReference type="ChEBI" id="CHEBI:597326"/>
    </cofactor>
</comment>
<evidence type="ECO:0000256" key="11">
    <source>
        <dbReference type="ARBA" id="ARBA00023014"/>
    </source>
</evidence>
<comment type="cofactor">
    <cofactor evidence="3">
        <name>[4Fe-4S] cluster</name>
        <dbReference type="ChEBI" id="CHEBI:49883"/>
    </cofactor>
</comment>
<dbReference type="SFLD" id="SFLDS00029">
    <property type="entry name" value="Radical_SAM"/>
    <property type="match status" value="1"/>
</dbReference>
<dbReference type="InterPro" id="IPR003739">
    <property type="entry name" value="Lys_aminomutase/Glu_NH3_mut"/>
</dbReference>
<sequence>MPQIVTRNGHSLHKNWQKELADVITDPNELLRAVGLIPENYAEHTRARQLFALRVPRYFVSLMEHGNPHDPLLRQVMPLSDEFKQVSGYSIDPLEEQQGPAPGLLHKYHNRVLLIVRGGCAINCRYCFRRHFPYQDNAPGSHGWQAAIDYINERKQINEVIFSGGDPLMANDHHLGKLIHALETIPHLKRLRIHTRLPVVLPSRITPELISLLADCRLKTVVVTHVNHPNEVTEVFRQALAPLRQAGVWLLNQSVLLAKVNDDVTTLAKLSEALFDADIQPYYLHQLDKVSGAAHFDVPHERAVALMRQLHSELPGFLIPRLVREEAHKPSKTPQDLGLSHVIIAKQ</sequence>
<evidence type="ECO:0000256" key="1">
    <source>
        <dbReference type="ARBA" id="ARBA00001352"/>
    </source>
</evidence>
<keyword evidence="8" id="KW-0479">Metal-binding</keyword>
<dbReference type="Proteomes" id="UP001629953">
    <property type="component" value="Unassembled WGS sequence"/>
</dbReference>
<keyword evidence="10" id="KW-0408">Iron</keyword>
<dbReference type="SUPFAM" id="SSF102114">
    <property type="entry name" value="Radical SAM enzymes"/>
    <property type="match status" value="1"/>
</dbReference>
<keyword evidence="9" id="KW-0663">Pyridoxal phosphate</keyword>
<proteinExistence type="inferred from homology"/>
<reference evidence="15 16" key="1">
    <citation type="journal article" date="2013" name="Int. J. Syst. Evol. Microbiol.">
        <title>Celerinatantimonas yamalensis sp. nov., a cold-adapted diazotrophic bacterium from a cold permafrost brine.</title>
        <authorList>
            <person name="Shcherbakova V."/>
            <person name="Chuvilskaya N."/>
            <person name="Rivkina E."/>
            <person name="Demidov N."/>
            <person name="Uchaeva V."/>
            <person name="Suetin S."/>
            <person name="Suzina N."/>
            <person name="Gilichinsky D."/>
        </authorList>
    </citation>
    <scope>NUCLEOTIDE SEQUENCE [LARGE SCALE GENOMIC DNA]</scope>
    <source>
        <strain evidence="15 16">C7</strain>
    </source>
</reference>
<keyword evidence="16" id="KW-1185">Reference proteome</keyword>
<gene>
    <name evidence="15" type="primary">epmB</name>
    <name evidence="15" type="ORF">ABUE30_07210</name>
</gene>
<comment type="catalytic activity">
    <reaction evidence="1">
        <text>L-lysine = D-beta-lysine</text>
        <dbReference type="Rhea" id="RHEA:44148"/>
        <dbReference type="ChEBI" id="CHEBI:32551"/>
        <dbReference type="ChEBI" id="CHEBI:84138"/>
    </reaction>
</comment>
<evidence type="ECO:0000256" key="9">
    <source>
        <dbReference type="ARBA" id="ARBA00022898"/>
    </source>
</evidence>
<dbReference type="Pfam" id="PF04055">
    <property type="entry name" value="Radical_SAM"/>
    <property type="match status" value="1"/>
</dbReference>
<dbReference type="InterPro" id="IPR022462">
    <property type="entry name" value="EpmB"/>
</dbReference>
<dbReference type="InterPro" id="IPR013785">
    <property type="entry name" value="Aldolase_TIM"/>
</dbReference>
<evidence type="ECO:0000259" key="14">
    <source>
        <dbReference type="PROSITE" id="PS51918"/>
    </source>
</evidence>
<evidence type="ECO:0000313" key="15">
    <source>
        <dbReference type="EMBL" id="MFM2484852.1"/>
    </source>
</evidence>
<feature type="domain" description="Radical SAM core" evidence="14">
    <location>
        <begin position="106"/>
        <end position="318"/>
    </location>
</feature>